<evidence type="ECO:0000313" key="1">
    <source>
        <dbReference type="EMBL" id="MFC4768867.1"/>
    </source>
</evidence>
<dbReference type="EMBL" id="JBHSHC010000112">
    <property type="protein sequence ID" value="MFC4768867.1"/>
    <property type="molecule type" value="Genomic_DNA"/>
</dbReference>
<evidence type="ECO:0008006" key="3">
    <source>
        <dbReference type="Google" id="ProtNLM"/>
    </source>
</evidence>
<protein>
    <recommendedName>
        <fullName evidence="3">Dynein heavy chain linker domain-containing protein</fullName>
    </recommendedName>
</protein>
<accession>A0ABV9Q8C3</accession>
<evidence type="ECO:0000313" key="2">
    <source>
        <dbReference type="Proteomes" id="UP001596002"/>
    </source>
</evidence>
<reference evidence="2" key="1">
    <citation type="journal article" date="2019" name="Int. J. Syst. Evol. Microbiol.">
        <title>The Global Catalogue of Microorganisms (GCM) 10K type strain sequencing project: providing services to taxonomists for standard genome sequencing and annotation.</title>
        <authorList>
            <consortium name="The Broad Institute Genomics Platform"/>
            <consortium name="The Broad Institute Genome Sequencing Center for Infectious Disease"/>
            <person name="Wu L."/>
            <person name="Ma J."/>
        </authorList>
    </citation>
    <scope>NUCLEOTIDE SEQUENCE [LARGE SCALE GENOMIC DNA]</scope>
    <source>
        <strain evidence="2">WYCCWR 12678</strain>
    </source>
</reference>
<dbReference type="Proteomes" id="UP001596002">
    <property type="component" value="Unassembled WGS sequence"/>
</dbReference>
<name>A0ABV9Q8C3_9BACL</name>
<dbReference type="RefSeq" id="WP_380026818.1">
    <property type="nucleotide sequence ID" value="NZ_JBHSHC010000112.1"/>
</dbReference>
<gene>
    <name evidence="1" type="ORF">ACFO8Q_16085</name>
</gene>
<organism evidence="1 2">
    <name type="scientific">Effusibacillus consociatus</name>
    <dbReference type="NCBI Taxonomy" id="1117041"/>
    <lineage>
        <taxon>Bacteria</taxon>
        <taxon>Bacillati</taxon>
        <taxon>Bacillota</taxon>
        <taxon>Bacilli</taxon>
        <taxon>Bacillales</taxon>
        <taxon>Alicyclobacillaceae</taxon>
        <taxon>Effusibacillus</taxon>
    </lineage>
</organism>
<keyword evidence="2" id="KW-1185">Reference proteome</keyword>
<comment type="caution">
    <text evidence="1">The sequence shown here is derived from an EMBL/GenBank/DDBJ whole genome shotgun (WGS) entry which is preliminary data.</text>
</comment>
<sequence>MKPAGDRLHERFDRLRTVVDKWESRVMEMPELALEFFNRGDLQNIRSLLEERKMLLEKIRLFRAFIQKWENPGFQSILGVTKSEDEQGRKIFR</sequence>
<proteinExistence type="predicted"/>